<protein>
    <submittedName>
        <fullName evidence="2">dTDP-4-dehydrorhamnose 3,5-epimerase</fullName>
    </submittedName>
</protein>
<dbReference type="RefSeq" id="WP_171380225.1">
    <property type="nucleotide sequence ID" value="NZ_PKQI01000004.1"/>
</dbReference>
<feature type="domain" description="Polysaccharide pyruvyl transferase" evidence="1">
    <location>
        <begin position="13"/>
        <end position="322"/>
    </location>
</feature>
<gene>
    <name evidence="2" type="ORF">EHE22_21420</name>
</gene>
<comment type="caution">
    <text evidence="2">The sequence shown here is derived from an EMBL/GenBank/DDBJ whole genome shotgun (WGS) entry which is preliminary data.</text>
</comment>
<sequence>MKIGLFGQFGSGNTGNDGSLEAMLHVLNRISPDAQLICICSDPKIIAPKFRIEAAAVGQAASTHGYLRLLNRLLFNLPRRLTGFIGALTLAQGLDLIIVPGTGILDDFNENPFGWPFAILRWSIAARLAGARFAFVSIGAGPVTHPLSRAFIRRAALLAAHRSYRDQVSYDFMRSLGVSARCDAVSADIAFALPPAEDVLTNSADERIGLGVMNYRGWRKNAQDGAAIYQTYLNKMGILVDGLLDQGRQVRLLIGDQGDLAAVKDLQSRLRHRDKGNVIFEPPASLQELMQQIALTDIVVASRYHNIVCALAMTRPAISIGYAKKNDALLNDTGLGAYCHHIETFDTQHLLEQIDQVFACRAELATVVERGVTIYRHRLREQEEVLRTLML</sequence>
<accession>A0A7Y3T8Q8</accession>
<reference evidence="2 3" key="1">
    <citation type="submission" date="2018-11" db="EMBL/GenBank/DDBJ databases">
        <title>Genome sequencing and analysis.</title>
        <authorList>
            <person name="Huang Y.-T."/>
        </authorList>
    </citation>
    <scope>NUCLEOTIDE SEQUENCE [LARGE SCALE GENOMIC DNA]</scope>
    <source>
        <strain evidence="2 3">SHIN</strain>
    </source>
</reference>
<dbReference type="PANTHER" id="PTHR36836">
    <property type="entry name" value="COLANIC ACID BIOSYNTHESIS PROTEIN WCAK"/>
    <property type="match status" value="1"/>
</dbReference>
<dbReference type="Pfam" id="PF04230">
    <property type="entry name" value="PS_pyruv_trans"/>
    <property type="match status" value="1"/>
</dbReference>
<evidence type="ECO:0000313" key="2">
    <source>
        <dbReference type="EMBL" id="NNV22968.1"/>
    </source>
</evidence>
<evidence type="ECO:0000313" key="3">
    <source>
        <dbReference type="Proteomes" id="UP000526233"/>
    </source>
</evidence>
<proteinExistence type="predicted"/>
<dbReference type="Proteomes" id="UP000526233">
    <property type="component" value="Unassembled WGS sequence"/>
</dbReference>
<dbReference type="AlphaFoldDB" id="A0A7Y3T8Q8"/>
<dbReference type="EMBL" id="PKQI01000004">
    <property type="protein sequence ID" value="NNV22968.1"/>
    <property type="molecule type" value="Genomic_DNA"/>
</dbReference>
<dbReference type="PANTHER" id="PTHR36836:SF1">
    <property type="entry name" value="COLANIC ACID BIOSYNTHESIS PROTEIN WCAK"/>
    <property type="match status" value="1"/>
</dbReference>
<evidence type="ECO:0000259" key="1">
    <source>
        <dbReference type="Pfam" id="PF04230"/>
    </source>
</evidence>
<name>A0A7Y3T8Q8_9HYPH</name>
<organism evidence="2 3">
    <name type="scientific">Brucella pseudogrignonensis</name>
    <dbReference type="NCBI Taxonomy" id="419475"/>
    <lineage>
        <taxon>Bacteria</taxon>
        <taxon>Pseudomonadati</taxon>
        <taxon>Pseudomonadota</taxon>
        <taxon>Alphaproteobacteria</taxon>
        <taxon>Hyphomicrobiales</taxon>
        <taxon>Brucellaceae</taxon>
        <taxon>Brucella/Ochrobactrum group</taxon>
        <taxon>Brucella</taxon>
    </lineage>
</organism>
<dbReference type="InterPro" id="IPR007345">
    <property type="entry name" value="Polysacch_pyruvyl_Trfase"/>
</dbReference>